<protein>
    <submittedName>
        <fullName evidence="3">Unnamed protein product</fullName>
    </submittedName>
</protein>
<feature type="region of interest" description="Disordered" evidence="2">
    <location>
        <begin position="249"/>
        <end position="298"/>
    </location>
</feature>
<accession>A0A9W6WAQ1</accession>
<dbReference type="PANTHER" id="PTHR12161">
    <property type="entry name" value="IST1 FAMILY MEMBER"/>
    <property type="match status" value="1"/>
</dbReference>
<dbReference type="Gene3D" id="1.20.1260.60">
    <property type="entry name" value="Vacuolar protein sorting-associated protein Ist1"/>
    <property type="match status" value="1"/>
</dbReference>
<dbReference type="FunFam" id="1.20.1260.60:FF:000002">
    <property type="entry name" value="Vacuolar protein sorting-associated protein IST1"/>
    <property type="match status" value="1"/>
</dbReference>
<dbReference type="InterPro" id="IPR005061">
    <property type="entry name" value="Ist1"/>
</dbReference>
<dbReference type="Pfam" id="PF03398">
    <property type="entry name" value="Ist1"/>
    <property type="match status" value="1"/>
</dbReference>
<evidence type="ECO:0000313" key="4">
    <source>
        <dbReference type="Proteomes" id="UP001165120"/>
    </source>
</evidence>
<dbReference type="Proteomes" id="UP001165120">
    <property type="component" value="Unassembled WGS sequence"/>
</dbReference>
<name>A0A9W6WAQ1_CANBO</name>
<evidence type="ECO:0000256" key="1">
    <source>
        <dbReference type="ARBA" id="ARBA00005536"/>
    </source>
</evidence>
<feature type="compositionally biased region" description="Acidic residues" evidence="2">
    <location>
        <begin position="198"/>
        <end position="218"/>
    </location>
</feature>
<feature type="compositionally biased region" description="Basic and acidic residues" evidence="2">
    <location>
        <begin position="220"/>
        <end position="231"/>
    </location>
</feature>
<evidence type="ECO:0000313" key="3">
    <source>
        <dbReference type="EMBL" id="GME72605.1"/>
    </source>
</evidence>
<proteinExistence type="inferred from homology"/>
<organism evidence="3 4">
    <name type="scientific">Candida boidinii</name>
    <name type="common">Yeast</name>
    <dbReference type="NCBI Taxonomy" id="5477"/>
    <lineage>
        <taxon>Eukaryota</taxon>
        <taxon>Fungi</taxon>
        <taxon>Dikarya</taxon>
        <taxon>Ascomycota</taxon>
        <taxon>Saccharomycotina</taxon>
        <taxon>Pichiomycetes</taxon>
        <taxon>Pichiales</taxon>
        <taxon>Pichiaceae</taxon>
        <taxon>Ogataea</taxon>
        <taxon>Ogataea/Candida clade</taxon>
    </lineage>
</organism>
<dbReference type="PANTHER" id="PTHR12161:SF5">
    <property type="entry name" value="IST1 HOMOLOG"/>
    <property type="match status" value="1"/>
</dbReference>
<dbReference type="EMBL" id="BSXN01001319">
    <property type="protein sequence ID" value="GME72605.1"/>
    <property type="molecule type" value="Genomic_DNA"/>
</dbReference>
<feature type="region of interest" description="Disordered" evidence="2">
    <location>
        <begin position="195"/>
        <end position="235"/>
    </location>
</feature>
<dbReference type="GO" id="GO:0015031">
    <property type="term" value="P:protein transport"/>
    <property type="evidence" value="ECO:0007669"/>
    <property type="project" value="InterPro"/>
</dbReference>
<keyword evidence="4" id="KW-1185">Reference proteome</keyword>
<comment type="caution">
    <text evidence="3">The sequence shown here is derived from an EMBL/GenBank/DDBJ whole genome shotgun (WGS) entry which is preliminary data.</text>
</comment>
<dbReference type="AlphaFoldDB" id="A0A9W6WAQ1"/>
<dbReference type="InterPro" id="IPR042277">
    <property type="entry name" value="IST1-like"/>
</dbReference>
<comment type="similarity">
    <text evidence="1">Belongs to the IST1 family.</text>
</comment>
<evidence type="ECO:0000256" key="2">
    <source>
        <dbReference type="SAM" id="MobiDB-lite"/>
    </source>
</evidence>
<reference evidence="3" key="1">
    <citation type="submission" date="2023-04" db="EMBL/GenBank/DDBJ databases">
        <title>Candida boidinii NBRC 10035.</title>
        <authorList>
            <person name="Ichikawa N."/>
            <person name="Sato H."/>
            <person name="Tonouchi N."/>
        </authorList>
    </citation>
    <scope>NUCLEOTIDE SEQUENCE</scope>
    <source>
        <strain evidence="3">NBRC 10035</strain>
    </source>
</reference>
<gene>
    <name evidence="3" type="ORF">Cboi02_000368500</name>
</gene>
<sequence length="316" mass="35643">MSHSHPGITPQMKFKTSFKMAISKLRFIENKKTSINKQQRRQMAELLSAGKEESAKVRVENIIRDDILVELLEYLELYCELLLARINLLISPTATPVIPHDDKQKEIPKPNPGLEEAIQSIIFATPYTEVKELNTVRDLLVHKFGKEYSLISTDLNDEDNKVPERIRTRCDIKPPGDDLVRSYLSVIATAYNVPFSEMEPEEEEIEDDDNTEDDDGEGDGGIKEEAEKEKATGIAVLESPLVDDVSILNINSDSDIKDPIEVSPPAKTTDNRRPSVTIPKGVQVNRKKPNTISVVKKSKDSDFDDLKKRFEALKKS</sequence>